<dbReference type="PRINTS" id="PR01005">
    <property type="entry name" value="FLGHOOKAP1"/>
</dbReference>
<gene>
    <name evidence="7 11" type="primary">flgK</name>
    <name evidence="11" type="ORF">EK386_06635</name>
</gene>
<dbReference type="PANTHER" id="PTHR30033">
    <property type="entry name" value="FLAGELLAR HOOK-ASSOCIATED PROTEIN 1"/>
    <property type="match status" value="1"/>
</dbReference>
<dbReference type="Pfam" id="PF06429">
    <property type="entry name" value="Flg_bbr_C"/>
    <property type="match status" value="1"/>
</dbReference>
<protein>
    <recommendedName>
        <fullName evidence="4 7">Flagellar hook-associated protein 1</fullName>
        <shortName evidence="7">HAP1</shortName>
    </recommendedName>
</protein>
<dbReference type="PANTHER" id="PTHR30033:SF1">
    <property type="entry name" value="FLAGELLAR HOOK-ASSOCIATED PROTEIN 1"/>
    <property type="match status" value="1"/>
</dbReference>
<keyword evidence="11" id="KW-0966">Cell projection</keyword>
<evidence type="ECO:0000256" key="6">
    <source>
        <dbReference type="ARBA" id="ARBA00023143"/>
    </source>
</evidence>
<dbReference type="Proteomes" id="UP000287910">
    <property type="component" value="Unassembled WGS sequence"/>
</dbReference>
<dbReference type="NCBIfam" id="TIGR02492">
    <property type="entry name" value="flgK_ends"/>
    <property type="match status" value="1"/>
</dbReference>
<evidence type="ECO:0000259" key="8">
    <source>
        <dbReference type="Pfam" id="PF00460"/>
    </source>
</evidence>
<evidence type="ECO:0000259" key="10">
    <source>
        <dbReference type="Pfam" id="PF22638"/>
    </source>
</evidence>
<dbReference type="SUPFAM" id="SSF64518">
    <property type="entry name" value="Phase 1 flagellin"/>
    <property type="match status" value="1"/>
</dbReference>
<comment type="similarity">
    <text evidence="3 7">Belongs to the flagella basal body rod proteins family.</text>
</comment>
<evidence type="ECO:0000259" key="9">
    <source>
        <dbReference type="Pfam" id="PF06429"/>
    </source>
</evidence>
<reference evidence="11 12" key="1">
    <citation type="submission" date="2018-12" db="EMBL/GenBank/DDBJ databases">
        <title>Lysinibacillus antri sp. nov., isolated from a cave soil.</title>
        <authorList>
            <person name="Narsing Rao M.P."/>
            <person name="Zhang H."/>
            <person name="Dong Z.-Y."/>
            <person name="Niu X.-K."/>
            <person name="Zhang K."/>
            <person name="Fang B.-Z."/>
            <person name="Kang Y.-Q."/>
            <person name="Xiao M."/>
            <person name="Li W.-J."/>
        </authorList>
    </citation>
    <scope>NUCLEOTIDE SEQUENCE [LARGE SCALE GENOMIC DNA]</scope>
    <source>
        <strain evidence="11 12">SYSU K30002</strain>
    </source>
</reference>
<keyword evidence="11" id="KW-0282">Flagellum</keyword>
<evidence type="ECO:0000256" key="5">
    <source>
        <dbReference type="ARBA" id="ARBA00022525"/>
    </source>
</evidence>
<dbReference type="InterPro" id="IPR053927">
    <property type="entry name" value="FlgK_helical"/>
</dbReference>
<dbReference type="GO" id="GO:0044780">
    <property type="term" value="P:bacterial-type flagellum assembly"/>
    <property type="evidence" value="ECO:0007669"/>
    <property type="project" value="InterPro"/>
</dbReference>
<dbReference type="AlphaFoldDB" id="A0A3S0RK37"/>
<dbReference type="GO" id="GO:0005576">
    <property type="term" value="C:extracellular region"/>
    <property type="evidence" value="ECO:0007669"/>
    <property type="project" value="UniProtKB-SubCell"/>
</dbReference>
<name>A0A3S0RK37_9BACI</name>
<evidence type="ECO:0000313" key="11">
    <source>
        <dbReference type="EMBL" id="RUL54183.1"/>
    </source>
</evidence>
<dbReference type="InterPro" id="IPR001444">
    <property type="entry name" value="Flag_bb_rod_N"/>
</dbReference>
<comment type="caution">
    <text evidence="11">The sequence shown here is derived from an EMBL/GenBank/DDBJ whole genome shotgun (WGS) entry which is preliminary data.</text>
</comment>
<accession>A0A3S0RK37</accession>
<evidence type="ECO:0000256" key="7">
    <source>
        <dbReference type="RuleBase" id="RU362065"/>
    </source>
</evidence>
<dbReference type="EMBL" id="RYYR01000007">
    <property type="protein sequence ID" value="RUL54183.1"/>
    <property type="molecule type" value="Genomic_DNA"/>
</dbReference>
<feature type="domain" description="Flagellar basal-body/hook protein C-terminal" evidence="9">
    <location>
        <begin position="470"/>
        <end position="508"/>
    </location>
</feature>
<dbReference type="InterPro" id="IPR002371">
    <property type="entry name" value="FlgK"/>
</dbReference>
<dbReference type="InterPro" id="IPR010930">
    <property type="entry name" value="Flg_bb/hook_C_dom"/>
</dbReference>
<keyword evidence="5 7" id="KW-0964">Secreted</keyword>
<keyword evidence="6 7" id="KW-0975">Bacterial flagellum</keyword>
<feature type="domain" description="Flagellar basal body rod protein N-terminal" evidence="8">
    <location>
        <begin position="8"/>
        <end position="37"/>
    </location>
</feature>
<evidence type="ECO:0000256" key="4">
    <source>
        <dbReference type="ARBA" id="ARBA00016244"/>
    </source>
</evidence>
<dbReference type="Pfam" id="PF00460">
    <property type="entry name" value="Flg_bb_rod"/>
    <property type="match status" value="1"/>
</dbReference>
<organism evidence="11 12">
    <name type="scientific">Lysinibacillus antri</name>
    <dbReference type="NCBI Taxonomy" id="2498145"/>
    <lineage>
        <taxon>Bacteria</taxon>
        <taxon>Bacillati</taxon>
        <taxon>Bacillota</taxon>
        <taxon>Bacilli</taxon>
        <taxon>Bacillales</taxon>
        <taxon>Bacillaceae</taxon>
        <taxon>Lysinibacillus</taxon>
    </lineage>
</organism>
<comment type="subcellular location">
    <subcellularLocation>
        <location evidence="1 7">Bacterial flagellum</location>
    </subcellularLocation>
    <subcellularLocation>
        <location evidence="2 7">Secreted</location>
    </subcellularLocation>
</comment>
<dbReference type="GO" id="GO:0005198">
    <property type="term" value="F:structural molecule activity"/>
    <property type="evidence" value="ECO:0007669"/>
    <property type="project" value="UniProtKB-UniRule"/>
</dbReference>
<evidence type="ECO:0000313" key="12">
    <source>
        <dbReference type="Proteomes" id="UP000287910"/>
    </source>
</evidence>
<evidence type="ECO:0000256" key="3">
    <source>
        <dbReference type="ARBA" id="ARBA00009677"/>
    </source>
</evidence>
<proteinExistence type="inferred from homology"/>
<dbReference type="RefSeq" id="WP_126658252.1">
    <property type="nucleotide sequence ID" value="NZ_RYYR01000007.1"/>
</dbReference>
<keyword evidence="11" id="KW-0969">Cilium</keyword>
<evidence type="ECO:0000256" key="1">
    <source>
        <dbReference type="ARBA" id="ARBA00004365"/>
    </source>
</evidence>
<feature type="domain" description="Flagellar hook-associated protein FlgK helical" evidence="10">
    <location>
        <begin position="103"/>
        <end position="365"/>
    </location>
</feature>
<sequence>MRSTFMGLETSKRGLFTQQSALYTTGHNISNANTEGYSRQRVNMAPTHGYPGTGLNTPKMPGHIGTGVQATSVERMRDEFVDMQYRQETNKLGYWDARSKAITQMEDILKEPSDYGLSKSMDEFWNSLQDLNVRPEDGGARAVVVQRGIAVADSFNYMYNSISQLKTNAGEEIGILLKDTNSILKQIASINEQVQAIEPNGYMPNDLYDARDKLIDELSNSFPIEISSVPSGGNALEIAEGSITVALRLKDGSKVTLVEGRNYAQIQNAGTNTETDGVTPKGPIEGLQIVNIDGTTEIGIDNVTNVGKYKSLVDSYGYSTASGEKGLFPDMLANLNLMAQSFATAFNTLHKGGTDLSGAIGEAFFVQKGTTDETGITAGNIYVSQKLIEDPNKIAASDSAANIAEPGNGKQALKLANLKFGSLTALEDVSVQTYFEGLIGQLGVDGQQASRLAYNAQTLQQSVSERRASISSVSLDEEMTNMITFQQAYNANARMITVIDETLDKIINGMGRVGL</sequence>
<dbReference type="Pfam" id="PF22638">
    <property type="entry name" value="FlgK_D1"/>
    <property type="match status" value="1"/>
</dbReference>
<keyword evidence="12" id="KW-1185">Reference proteome</keyword>
<evidence type="ECO:0000256" key="2">
    <source>
        <dbReference type="ARBA" id="ARBA00004613"/>
    </source>
</evidence>
<dbReference type="GO" id="GO:0009424">
    <property type="term" value="C:bacterial-type flagellum hook"/>
    <property type="evidence" value="ECO:0007669"/>
    <property type="project" value="UniProtKB-UniRule"/>
</dbReference>